<dbReference type="EMBL" id="CP006571">
    <property type="protein sequence ID" value="AHK63540.1"/>
    <property type="molecule type" value="Genomic_DNA"/>
</dbReference>
<evidence type="ECO:0000313" key="2">
    <source>
        <dbReference type="Proteomes" id="UP000019433"/>
    </source>
</evidence>
<keyword evidence="1" id="KW-0969">Cilium</keyword>
<dbReference type="HOGENOM" id="CLU_127532_0_0_0"/>
<dbReference type="KEGG" id="cav:M832_06870"/>
<dbReference type="PATRIC" id="fig|1229831.3.peg.686"/>
<keyword evidence="1" id="KW-0282">Flagellum</keyword>
<sequence length="184" mass="20885">MSVILSPSSGSLSNIENTSTDSHWEKDFHEAFPEGESSDHNKSPQELLSLIQIFRKLSLHMLAEIEKIPKQLKTELIELAILTCEKFLYRKLDNSEELALLISSALQQHITLKSLSPVKIFLHPDDHKKLIDWLATHEIPIIKHAEFLPDMSCKKSGYKIEIPSGILRQEIGEELDHLLSVLTA</sequence>
<evidence type="ECO:0000313" key="1">
    <source>
        <dbReference type="EMBL" id="AHK63540.1"/>
    </source>
</evidence>
<reference evidence="1 2" key="1">
    <citation type="journal article" date="2014" name="Syst. Appl. Microbiol.">
        <title>Evidence for the existence of two new members of the family Chlamydiaceae and proposal of Chlamydia avium sp. nov. and Chlamydia gallinacea sp. nov.</title>
        <authorList>
            <person name="Sachse K."/>
            <person name="Laroucau K."/>
            <person name="Riege K."/>
            <person name="Wehner S."/>
            <person name="Dilcher M."/>
            <person name="Creasy H.H."/>
            <person name="Weidmann M."/>
            <person name="Myers G."/>
            <person name="Vorimore F."/>
            <person name="Vicari N."/>
            <person name="Magnino S."/>
            <person name="Liebler-Tenorio E."/>
            <person name="Ruettger A."/>
            <person name="Bavoil P.M."/>
            <person name="Hufert F.T."/>
            <person name="Rossello-Mora R."/>
            <person name="Marz M."/>
        </authorList>
    </citation>
    <scope>NUCLEOTIDE SEQUENCE [LARGE SCALE GENOMIC DNA]</scope>
    <source>
        <strain evidence="1 2">10DC88</strain>
    </source>
</reference>
<gene>
    <name evidence="1" type="ORF">M832_06870</name>
</gene>
<keyword evidence="1" id="KW-0966">Cell projection</keyword>
<accession>W8JH64</accession>
<protein>
    <submittedName>
        <fullName evidence="1">Flagellar assembly FliH family protein</fullName>
    </submittedName>
</protein>
<dbReference type="eggNOG" id="COG1317">
    <property type="taxonomic scope" value="Bacteria"/>
</dbReference>
<dbReference type="AlphaFoldDB" id="W8JH64"/>
<organism evidence="1 2">
    <name type="scientific">Chlamydia avium 10DC88</name>
    <dbReference type="NCBI Taxonomy" id="1229831"/>
    <lineage>
        <taxon>Bacteria</taxon>
        <taxon>Pseudomonadati</taxon>
        <taxon>Chlamydiota</taxon>
        <taxon>Chlamydiia</taxon>
        <taxon>Chlamydiales</taxon>
        <taxon>Chlamydiaceae</taxon>
        <taxon>Chlamydia/Chlamydophila group</taxon>
        <taxon>Chlamydia</taxon>
    </lineage>
</organism>
<proteinExistence type="predicted"/>
<dbReference type="Proteomes" id="UP000019433">
    <property type="component" value="Chromosome"/>
</dbReference>
<name>W8JH64_9CHLA</name>
<dbReference type="STRING" id="1229831.M832_06870"/>